<name>A0A518AXR6_9BACT</name>
<organism evidence="1 2">
    <name type="scientific">Kolteria novifilia</name>
    <dbReference type="NCBI Taxonomy" id="2527975"/>
    <lineage>
        <taxon>Bacteria</taxon>
        <taxon>Pseudomonadati</taxon>
        <taxon>Planctomycetota</taxon>
        <taxon>Planctomycetia</taxon>
        <taxon>Kolteriales</taxon>
        <taxon>Kolteriaceae</taxon>
        <taxon>Kolteria</taxon>
    </lineage>
</organism>
<gene>
    <name evidence="1" type="ORF">Pan216_03440</name>
</gene>
<protein>
    <recommendedName>
        <fullName evidence="3">DUF2383 domain-containing protein</fullName>
    </recommendedName>
</protein>
<evidence type="ECO:0000313" key="1">
    <source>
        <dbReference type="EMBL" id="QDU59515.1"/>
    </source>
</evidence>
<evidence type="ECO:0000313" key="2">
    <source>
        <dbReference type="Proteomes" id="UP000317093"/>
    </source>
</evidence>
<sequence length="173" mass="19950">MAVADASTIQTFTLIAEEVDAMSYERVKDILRGIRDFRAQVKEYYSEVAYQAENERAHLLIDYVSTLEEDFKNELEQLGEEQAEKILNTWFQYLPQHDARAAFEGKSLDAGLSYDDVVERVASFQEHLVELYRQLAKIAPSPSTKEFFANLYEVGHERLKQESLASLQFKDAQ</sequence>
<accession>A0A518AXR6</accession>
<reference evidence="1 2" key="1">
    <citation type="submission" date="2019-02" db="EMBL/GenBank/DDBJ databases">
        <title>Deep-cultivation of Planctomycetes and their phenomic and genomic characterization uncovers novel biology.</title>
        <authorList>
            <person name="Wiegand S."/>
            <person name="Jogler M."/>
            <person name="Boedeker C."/>
            <person name="Pinto D."/>
            <person name="Vollmers J."/>
            <person name="Rivas-Marin E."/>
            <person name="Kohn T."/>
            <person name="Peeters S.H."/>
            <person name="Heuer A."/>
            <person name="Rast P."/>
            <person name="Oberbeckmann S."/>
            <person name="Bunk B."/>
            <person name="Jeske O."/>
            <person name="Meyerdierks A."/>
            <person name="Storesund J.E."/>
            <person name="Kallscheuer N."/>
            <person name="Luecker S."/>
            <person name="Lage O.M."/>
            <person name="Pohl T."/>
            <person name="Merkel B.J."/>
            <person name="Hornburger P."/>
            <person name="Mueller R.-W."/>
            <person name="Bruemmer F."/>
            <person name="Labrenz M."/>
            <person name="Spormann A.M."/>
            <person name="Op den Camp H."/>
            <person name="Overmann J."/>
            <person name="Amann R."/>
            <person name="Jetten M.S.M."/>
            <person name="Mascher T."/>
            <person name="Medema M.H."/>
            <person name="Devos D.P."/>
            <person name="Kaster A.-K."/>
            <person name="Ovreas L."/>
            <person name="Rohde M."/>
            <person name="Galperin M.Y."/>
            <person name="Jogler C."/>
        </authorList>
    </citation>
    <scope>NUCLEOTIDE SEQUENCE [LARGE SCALE GENOMIC DNA]</scope>
    <source>
        <strain evidence="1 2">Pan216</strain>
    </source>
</reference>
<dbReference type="Proteomes" id="UP000317093">
    <property type="component" value="Chromosome"/>
</dbReference>
<dbReference type="AlphaFoldDB" id="A0A518AXR6"/>
<proteinExistence type="predicted"/>
<keyword evidence="2" id="KW-1185">Reference proteome</keyword>
<dbReference type="EMBL" id="CP036279">
    <property type="protein sequence ID" value="QDU59515.1"/>
    <property type="molecule type" value="Genomic_DNA"/>
</dbReference>
<evidence type="ECO:0008006" key="3">
    <source>
        <dbReference type="Google" id="ProtNLM"/>
    </source>
</evidence>
<dbReference type="KEGG" id="knv:Pan216_03440"/>